<dbReference type="SUPFAM" id="SSF53098">
    <property type="entry name" value="Ribonuclease H-like"/>
    <property type="match status" value="1"/>
</dbReference>
<dbReference type="KEGG" id="fsy:FsymDg_0450"/>
<feature type="domain" description="Integrase catalytic" evidence="3">
    <location>
        <begin position="219"/>
        <end position="381"/>
    </location>
</feature>
<dbReference type="GO" id="GO:0006313">
    <property type="term" value="P:DNA transposition"/>
    <property type="evidence" value="ECO:0007669"/>
    <property type="project" value="InterPro"/>
</dbReference>
<dbReference type="Gene3D" id="3.30.420.10">
    <property type="entry name" value="Ribonuclease H-like superfamily/Ribonuclease H"/>
    <property type="match status" value="1"/>
</dbReference>
<dbReference type="eggNOG" id="COG2963">
    <property type="taxonomic scope" value="Bacteria"/>
</dbReference>
<dbReference type="GO" id="GO:0004803">
    <property type="term" value="F:transposase activity"/>
    <property type="evidence" value="ECO:0007669"/>
    <property type="project" value="InterPro"/>
</dbReference>
<dbReference type="HOGENOM" id="CLU_027402_4_2_11"/>
<feature type="coiled-coil region" evidence="2">
    <location>
        <begin position="60"/>
        <end position="87"/>
    </location>
</feature>
<reference evidence="4 5" key="1">
    <citation type="submission" date="2011-05" db="EMBL/GenBank/DDBJ databases">
        <title>Complete sequence of chromosome of Frankia symbiont of Datisca glomerata.</title>
        <authorList>
            <consortium name="US DOE Joint Genome Institute"/>
            <person name="Lucas S."/>
            <person name="Han J."/>
            <person name="Lapidus A."/>
            <person name="Cheng J.-F."/>
            <person name="Goodwin L."/>
            <person name="Pitluck S."/>
            <person name="Peters L."/>
            <person name="Mikhailova N."/>
            <person name="Chertkov O."/>
            <person name="Teshima H."/>
            <person name="Han C."/>
            <person name="Tapia R."/>
            <person name="Land M."/>
            <person name="Hauser L."/>
            <person name="Kyrpides N."/>
            <person name="Ivanova N."/>
            <person name="Pagani I."/>
            <person name="Berry A."/>
            <person name="Pawlowski K."/>
            <person name="Persson T."/>
            <person name="Vanden Heuvel B."/>
            <person name="Benson D."/>
            <person name="Woyke T."/>
        </authorList>
    </citation>
    <scope>NUCLEOTIDE SEQUENCE [LARGE SCALE GENOMIC DNA]</scope>
    <source>
        <strain evidence="5">4085684</strain>
    </source>
</reference>
<dbReference type="Gene3D" id="1.10.10.60">
    <property type="entry name" value="Homeodomain-like"/>
    <property type="match status" value="1"/>
</dbReference>
<dbReference type="AlphaFoldDB" id="F8B5E8"/>
<evidence type="ECO:0000256" key="1">
    <source>
        <dbReference type="ARBA" id="ARBA00002286"/>
    </source>
</evidence>
<evidence type="ECO:0000256" key="2">
    <source>
        <dbReference type="SAM" id="Coils"/>
    </source>
</evidence>
<dbReference type="Proteomes" id="UP000001549">
    <property type="component" value="Chromosome"/>
</dbReference>
<comment type="function">
    <text evidence="1">Involved in the transposition of the insertion sequence.</text>
</comment>
<dbReference type="eggNOG" id="COG2801">
    <property type="taxonomic scope" value="Bacteria"/>
</dbReference>
<evidence type="ECO:0000313" key="4">
    <source>
        <dbReference type="EMBL" id="AEH08000.1"/>
    </source>
</evidence>
<dbReference type="NCBIfam" id="NF033516">
    <property type="entry name" value="transpos_IS3"/>
    <property type="match status" value="1"/>
</dbReference>
<accession>F8B5E8</accession>
<dbReference type="RefSeq" id="WP_013871992.1">
    <property type="nucleotide sequence ID" value="NC_015656.1"/>
</dbReference>
<dbReference type="InterPro" id="IPR012337">
    <property type="entry name" value="RNaseH-like_sf"/>
</dbReference>
<dbReference type="PANTHER" id="PTHR46889:SF4">
    <property type="entry name" value="TRANSPOSASE INSO FOR INSERTION SEQUENCE ELEMENT IS911B-RELATED"/>
    <property type="match status" value="1"/>
</dbReference>
<keyword evidence="2" id="KW-0175">Coiled coil</keyword>
<gene>
    <name evidence="4" type="ordered locus">FsymDg_0450</name>
</gene>
<dbReference type="InterPro" id="IPR048020">
    <property type="entry name" value="Transpos_IS3"/>
</dbReference>
<dbReference type="InterPro" id="IPR001584">
    <property type="entry name" value="Integrase_cat-core"/>
</dbReference>
<dbReference type="SUPFAM" id="SSF46689">
    <property type="entry name" value="Homeodomain-like"/>
    <property type="match status" value="1"/>
</dbReference>
<dbReference type="InterPro" id="IPR025948">
    <property type="entry name" value="HTH-like_dom"/>
</dbReference>
<dbReference type="InterPro" id="IPR009057">
    <property type="entry name" value="Homeodomain-like_sf"/>
</dbReference>
<dbReference type="GO" id="GO:0003677">
    <property type="term" value="F:DNA binding"/>
    <property type="evidence" value="ECO:0007669"/>
    <property type="project" value="InterPro"/>
</dbReference>
<dbReference type="InterPro" id="IPR050900">
    <property type="entry name" value="Transposase_IS3/IS150/IS904"/>
</dbReference>
<protein>
    <submittedName>
        <fullName evidence="4">Integrase catalytic region</fullName>
    </submittedName>
</protein>
<dbReference type="InterPro" id="IPR036397">
    <property type="entry name" value="RNaseH_sf"/>
</dbReference>
<evidence type="ECO:0000259" key="3">
    <source>
        <dbReference type="PROSITE" id="PS50994"/>
    </source>
</evidence>
<dbReference type="InterPro" id="IPR002514">
    <property type="entry name" value="Transposase_8"/>
</dbReference>
<dbReference type="Pfam" id="PF13333">
    <property type="entry name" value="rve_2"/>
    <property type="match status" value="1"/>
</dbReference>
<keyword evidence="5" id="KW-1185">Reference proteome</keyword>
<organism evidence="4 5">
    <name type="scientific">Candidatus Protofrankia datiscae</name>
    <dbReference type="NCBI Taxonomy" id="2716812"/>
    <lineage>
        <taxon>Bacteria</taxon>
        <taxon>Bacillati</taxon>
        <taxon>Actinomycetota</taxon>
        <taxon>Actinomycetes</taxon>
        <taxon>Frankiales</taxon>
        <taxon>Frankiaceae</taxon>
        <taxon>Protofrankia</taxon>
    </lineage>
</organism>
<dbReference type="Pfam" id="PF00665">
    <property type="entry name" value="rve"/>
    <property type="match status" value="1"/>
</dbReference>
<sequence length="392" mass="44532">MTESRRRFTPEYKDEAVKLVIDSGRPVSAIAKDLGINEGTLGSWVATWRRAHQGEEEPLSMSERARLRELEKENRELRMEREFLSKSGSLLRATPSVIDKFELIAAEKDNYPIRKMCQWLVVSTSGFYDWYQRPVSSRTRRHTTLDTQVRALFAASRQTYGARRIAAALTASGQPTSVRLARRIMRRAGLKACQPRAYRRTTIPGQAPVPTDHVRRDFTATRPGAKLVGDITYVRTGEGWLYLATVIDCYSRKVLGWSMASHMRTELVVDAFTMAASRTTLAPNAVFHSDRGTQYTSDAYHRTLARHGVRPSVGATGVCWDNSAAESFFGTLKNELVYREIYLTRRAARSAIAEYIEVFYNRQRLHSTLGYHTPEHVERLYLTSRTSIPEAA</sequence>
<dbReference type="Pfam" id="PF13276">
    <property type="entry name" value="HTH_21"/>
    <property type="match status" value="1"/>
</dbReference>
<dbReference type="Pfam" id="PF01527">
    <property type="entry name" value="HTH_Tnp_1"/>
    <property type="match status" value="1"/>
</dbReference>
<proteinExistence type="predicted"/>
<dbReference type="PROSITE" id="PS50994">
    <property type="entry name" value="INTEGRASE"/>
    <property type="match status" value="1"/>
</dbReference>
<dbReference type="GO" id="GO:0015074">
    <property type="term" value="P:DNA integration"/>
    <property type="evidence" value="ECO:0007669"/>
    <property type="project" value="InterPro"/>
</dbReference>
<dbReference type="EMBL" id="CP002801">
    <property type="protein sequence ID" value="AEH08000.1"/>
    <property type="molecule type" value="Genomic_DNA"/>
</dbReference>
<evidence type="ECO:0000313" key="5">
    <source>
        <dbReference type="Proteomes" id="UP000001549"/>
    </source>
</evidence>
<dbReference type="PANTHER" id="PTHR46889">
    <property type="entry name" value="TRANSPOSASE INSF FOR INSERTION SEQUENCE IS3B-RELATED"/>
    <property type="match status" value="1"/>
</dbReference>
<name>F8B5E8_9ACTN</name>